<evidence type="ECO:0000313" key="2">
    <source>
        <dbReference type="EMBL" id="MCW8335440.1"/>
    </source>
</evidence>
<feature type="chain" id="PRO_5040996249" description="Molecular chaperone" evidence="1">
    <location>
        <begin position="26"/>
        <end position="240"/>
    </location>
</feature>
<evidence type="ECO:0008006" key="4">
    <source>
        <dbReference type="Google" id="ProtNLM"/>
    </source>
</evidence>
<dbReference type="InterPro" id="IPR013783">
    <property type="entry name" value="Ig-like_fold"/>
</dbReference>
<sequence length="240" mass="27392">MLKKYYLIPSYVLFLCFGIFSPAYANLTFQLDTLFNVGNDNGNGVFTLSNATNEVIYIQAEVLQIQVENGKIKKIPLTRENFPIWDLAVNPSQIRLLPGEIRDVATRYLCQSNCDRSRDLVYQVRFTPVAAPDQSDEQNVALAFGMAPYYIIPAKESVIDYDWDYDAENQVVKVNNKSNTLLKVEFDNCSSTKDSRNCRALYHVLAGRLLEIELPEGVRGRNVQVSVVNHDQRYEDEFTL</sequence>
<accession>A0A9X3HT04</accession>
<organism evidence="2 3">
    <name type="scientific">Vibrio paucivorans</name>
    <dbReference type="NCBI Taxonomy" id="2829489"/>
    <lineage>
        <taxon>Bacteria</taxon>
        <taxon>Pseudomonadati</taxon>
        <taxon>Pseudomonadota</taxon>
        <taxon>Gammaproteobacteria</taxon>
        <taxon>Vibrionales</taxon>
        <taxon>Vibrionaceae</taxon>
        <taxon>Vibrio</taxon>
    </lineage>
</organism>
<gene>
    <name evidence="2" type="ORF">MD483_16615</name>
</gene>
<dbReference type="Gene3D" id="2.60.40.10">
    <property type="entry name" value="Immunoglobulins"/>
    <property type="match status" value="1"/>
</dbReference>
<dbReference type="EMBL" id="JAKRRX010000114">
    <property type="protein sequence ID" value="MCW8335440.1"/>
    <property type="molecule type" value="Genomic_DNA"/>
</dbReference>
<reference evidence="2" key="1">
    <citation type="submission" date="2022-02" db="EMBL/GenBank/DDBJ databases">
        <title>Vibrio sp. nov., a new bacterium isolated from Bohai sea, China.</title>
        <authorList>
            <person name="Yuan Y."/>
        </authorList>
    </citation>
    <scope>NUCLEOTIDE SEQUENCE</scope>
    <source>
        <strain evidence="2">DBSS07</strain>
    </source>
</reference>
<name>A0A9X3HT04_9VIBR</name>
<dbReference type="AlphaFoldDB" id="A0A9X3HT04"/>
<dbReference type="Proteomes" id="UP001155586">
    <property type="component" value="Unassembled WGS sequence"/>
</dbReference>
<feature type="signal peptide" evidence="1">
    <location>
        <begin position="1"/>
        <end position="25"/>
    </location>
</feature>
<dbReference type="RefSeq" id="WP_265688615.1">
    <property type="nucleotide sequence ID" value="NZ_JAKRRX010000114.1"/>
</dbReference>
<keyword evidence="3" id="KW-1185">Reference proteome</keyword>
<evidence type="ECO:0000313" key="3">
    <source>
        <dbReference type="Proteomes" id="UP001155586"/>
    </source>
</evidence>
<comment type="caution">
    <text evidence="2">The sequence shown here is derived from an EMBL/GenBank/DDBJ whole genome shotgun (WGS) entry which is preliminary data.</text>
</comment>
<keyword evidence="1" id="KW-0732">Signal</keyword>
<protein>
    <recommendedName>
        <fullName evidence="4">Molecular chaperone</fullName>
    </recommendedName>
</protein>
<proteinExistence type="predicted"/>
<evidence type="ECO:0000256" key="1">
    <source>
        <dbReference type="SAM" id="SignalP"/>
    </source>
</evidence>